<gene>
    <name evidence="1" type="ORF">CSEC_1903</name>
</gene>
<protein>
    <submittedName>
        <fullName evidence="1">Membrane protein</fullName>
    </submittedName>
</protein>
<dbReference type="STRING" id="1437425.CSEC_1903"/>
<organism evidence="1 2">
    <name type="scientific">Candidatus Criblamydia sequanensis CRIB-18</name>
    <dbReference type="NCBI Taxonomy" id="1437425"/>
    <lineage>
        <taxon>Bacteria</taxon>
        <taxon>Pseudomonadati</taxon>
        <taxon>Chlamydiota</taxon>
        <taxon>Chlamydiia</taxon>
        <taxon>Parachlamydiales</taxon>
        <taxon>Candidatus Criblamydiaceae</taxon>
        <taxon>Candidatus Criblamydia</taxon>
    </lineage>
</organism>
<dbReference type="EMBL" id="CCEJ010000009">
    <property type="protein sequence ID" value="CDR34710.1"/>
    <property type="molecule type" value="Genomic_DNA"/>
</dbReference>
<reference evidence="1" key="1">
    <citation type="submission" date="2013-12" db="EMBL/GenBank/DDBJ databases">
        <authorList>
            <person name="Linke B."/>
        </authorList>
    </citation>
    <scope>NUCLEOTIDE SEQUENCE [LARGE SCALE GENOMIC DNA]</scope>
    <source>
        <strain evidence="1">CRIB-18</strain>
    </source>
</reference>
<evidence type="ECO:0000313" key="2">
    <source>
        <dbReference type="Proteomes" id="UP000031552"/>
    </source>
</evidence>
<sequence>MCIWIQARYFWKISFLLVAISLFACRAASVKKREELAILDKIVEVHSQIMFEKYGFVKSSYCTYNGDGGVFAVSVDMKILGPKDYLMRGKLF</sequence>
<proteinExistence type="predicted"/>
<keyword evidence="2" id="KW-1185">Reference proteome</keyword>
<evidence type="ECO:0000313" key="1">
    <source>
        <dbReference type="EMBL" id="CDR34710.1"/>
    </source>
</evidence>
<name>A0A090D2K6_9BACT</name>
<dbReference type="AlphaFoldDB" id="A0A090D2K6"/>
<dbReference type="RefSeq" id="WP_154017682.1">
    <property type="nucleotide sequence ID" value="NZ_CCEJ010000009.1"/>
</dbReference>
<reference evidence="1" key="2">
    <citation type="submission" date="2014-09" db="EMBL/GenBank/DDBJ databases">
        <title>Criblamydia sequanensis harbors a mega-plasmid encoding arsenite resistance.</title>
        <authorList>
            <person name="Bertelli C."/>
            <person name="Goesmann A."/>
            <person name="Greub G."/>
        </authorList>
    </citation>
    <scope>NUCLEOTIDE SEQUENCE [LARGE SCALE GENOMIC DNA]</scope>
    <source>
        <strain evidence="1">CRIB-18</strain>
    </source>
</reference>
<dbReference type="Proteomes" id="UP000031552">
    <property type="component" value="Unassembled WGS sequence"/>
</dbReference>
<accession>A0A090D2K6</accession>
<comment type="caution">
    <text evidence="1">The sequence shown here is derived from an EMBL/GenBank/DDBJ whole genome shotgun (WGS) entry which is preliminary data.</text>
</comment>